<evidence type="ECO:0000313" key="3">
    <source>
        <dbReference type="Proteomes" id="UP001168877"/>
    </source>
</evidence>
<name>A0AA39SB75_ACESA</name>
<feature type="region of interest" description="Disordered" evidence="1">
    <location>
        <begin position="1"/>
        <end position="28"/>
    </location>
</feature>
<proteinExistence type="predicted"/>
<dbReference type="EMBL" id="JAUESC010000382">
    <property type="protein sequence ID" value="KAK0587537.1"/>
    <property type="molecule type" value="Genomic_DNA"/>
</dbReference>
<protein>
    <submittedName>
        <fullName evidence="2">Uncharacterized protein</fullName>
    </submittedName>
</protein>
<feature type="compositionally biased region" description="Basic and acidic residues" evidence="1">
    <location>
        <begin position="1"/>
        <end position="20"/>
    </location>
</feature>
<sequence length="114" mass="13682">MGNCMERFRESEENMMKMEEEQQQGDQTRNKLRFVKEMSEDDELVKGGVKVKIVLKREELEWLMFQLKNNQGKKLEEILGEIEKGRLREKVVEAWRPSLESIMETPEVHDHMDR</sequence>
<dbReference type="AlphaFoldDB" id="A0AA39SB75"/>
<keyword evidence="3" id="KW-1185">Reference proteome</keyword>
<dbReference type="PANTHER" id="PTHR35704:SF1">
    <property type="entry name" value="OS02G0254600 PROTEIN"/>
    <property type="match status" value="1"/>
</dbReference>
<gene>
    <name evidence="2" type="ORF">LWI29_024554</name>
</gene>
<evidence type="ECO:0000256" key="1">
    <source>
        <dbReference type="SAM" id="MobiDB-lite"/>
    </source>
</evidence>
<accession>A0AA39SB75</accession>
<dbReference type="Proteomes" id="UP001168877">
    <property type="component" value="Unassembled WGS sequence"/>
</dbReference>
<organism evidence="2 3">
    <name type="scientific">Acer saccharum</name>
    <name type="common">Sugar maple</name>
    <dbReference type="NCBI Taxonomy" id="4024"/>
    <lineage>
        <taxon>Eukaryota</taxon>
        <taxon>Viridiplantae</taxon>
        <taxon>Streptophyta</taxon>
        <taxon>Embryophyta</taxon>
        <taxon>Tracheophyta</taxon>
        <taxon>Spermatophyta</taxon>
        <taxon>Magnoliopsida</taxon>
        <taxon>eudicotyledons</taxon>
        <taxon>Gunneridae</taxon>
        <taxon>Pentapetalae</taxon>
        <taxon>rosids</taxon>
        <taxon>malvids</taxon>
        <taxon>Sapindales</taxon>
        <taxon>Sapindaceae</taxon>
        <taxon>Hippocastanoideae</taxon>
        <taxon>Acereae</taxon>
        <taxon>Acer</taxon>
    </lineage>
</organism>
<reference evidence="2" key="1">
    <citation type="journal article" date="2022" name="Plant J.">
        <title>Strategies of tolerance reflected in two North American maple genomes.</title>
        <authorList>
            <person name="McEvoy S.L."/>
            <person name="Sezen U.U."/>
            <person name="Trouern-Trend A."/>
            <person name="McMahon S.M."/>
            <person name="Schaberg P.G."/>
            <person name="Yang J."/>
            <person name="Wegrzyn J.L."/>
            <person name="Swenson N.G."/>
        </authorList>
    </citation>
    <scope>NUCLEOTIDE SEQUENCE</scope>
    <source>
        <strain evidence="2">NS2018</strain>
    </source>
</reference>
<evidence type="ECO:0000313" key="2">
    <source>
        <dbReference type="EMBL" id="KAK0587537.1"/>
    </source>
</evidence>
<reference evidence="2" key="2">
    <citation type="submission" date="2023-06" db="EMBL/GenBank/DDBJ databases">
        <authorList>
            <person name="Swenson N.G."/>
            <person name="Wegrzyn J.L."/>
            <person name="Mcevoy S.L."/>
        </authorList>
    </citation>
    <scope>NUCLEOTIDE SEQUENCE</scope>
    <source>
        <strain evidence="2">NS2018</strain>
        <tissue evidence="2">Leaf</tissue>
    </source>
</reference>
<dbReference type="PANTHER" id="PTHR35704">
    <property type="entry name" value="OS02G0254600 PROTEIN"/>
    <property type="match status" value="1"/>
</dbReference>
<comment type="caution">
    <text evidence="2">The sequence shown here is derived from an EMBL/GenBank/DDBJ whole genome shotgun (WGS) entry which is preliminary data.</text>
</comment>